<feature type="repeat" description="RCC1" evidence="3">
    <location>
        <begin position="153"/>
        <end position="205"/>
    </location>
</feature>
<dbReference type="PROSITE" id="PS00626">
    <property type="entry name" value="RCC1_2"/>
    <property type="match status" value="3"/>
</dbReference>
<dbReference type="HOGENOM" id="CLU_005210_4_2_1"/>
<feature type="repeat" description="RCC1" evidence="3">
    <location>
        <begin position="397"/>
        <end position="450"/>
    </location>
</feature>
<dbReference type="GO" id="GO:0005737">
    <property type="term" value="C:cytoplasm"/>
    <property type="evidence" value="ECO:0007669"/>
    <property type="project" value="TreeGrafter"/>
</dbReference>
<dbReference type="GeneID" id="18823448"/>
<evidence type="ECO:0000313" key="5">
    <source>
        <dbReference type="EMBL" id="EKM81614.1"/>
    </source>
</evidence>
<accession>K5W4B5</accession>
<feature type="domain" description="RCC1-like" evidence="4">
    <location>
        <begin position="21"/>
        <end position="445"/>
    </location>
</feature>
<dbReference type="OMA" id="GSFNHAD"/>
<organism evidence="5 6">
    <name type="scientific">Agaricus bisporus var. burnettii (strain JB137-S8 / ATCC MYA-4627 / FGSC 10392)</name>
    <name type="common">White button mushroom</name>
    <dbReference type="NCBI Taxonomy" id="597362"/>
    <lineage>
        <taxon>Eukaryota</taxon>
        <taxon>Fungi</taxon>
        <taxon>Dikarya</taxon>
        <taxon>Basidiomycota</taxon>
        <taxon>Agaricomycotina</taxon>
        <taxon>Agaricomycetes</taxon>
        <taxon>Agaricomycetidae</taxon>
        <taxon>Agaricales</taxon>
        <taxon>Agaricineae</taxon>
        <taxon>Agaricaceae</taxon>
        <taxon>Agaricus</taxon>
    </lineage>
</organism>
<dbReference type="STRING" id="597362.K5W4B5"/>
<reference evidence="6" key="1">
    <citation type="journal article" date="2012" name="Proc. Natl. Acad. Sci. U.S.A.">
        <title>Genome sequence of the button mushroom Agaricus bisporus reveals mechanisms governing adaptation to a humic-rich ecological niche.</title>
        <authorList>
            <person name="Morin E."/>
            <person name="Kohler A."/>
            <person name="Baker A.R."/>
            <person name="Foulongne-Oriol M."/>
            <person name="Lombard V."/>
            <person name="Nagy L.G."/>
            <person name="Ohm R.A."/>
            <person name="Patyshakuliyeva A."/>
            <person name="Brun A."/>
            <person name="Aerts A.L."/>
            <person name="Bailey A.M."/>
            <person name="Billette C."/>
            <person name="Coutinho P.M."/>
            <person name="Deakin G."/>
            <person name="Doddapaneni H."/>
            <person name="Floudas D."/>
            <person name="Grimwood J."/>
            <person name="Hilden K."/>
            <person name="Kuees U."/>
            <person name="LaButti K.M."/>
            <person name="Lapidus A."/>
            <person name="Lindquist E.A."/>
            <person name="Lucas S.M."/>
            <person name="Murat C."/>
            <person name="Riley R.W."/>
            <person name="Salamov A.A."/>
            <person name="Schmutz J."/>
            <person name="Subramanian V."/>
            <person name="Woesten H.A.B."/>
            <person name="Xu J."/>
            <person name="Eastwood D.C."/>
            <person name="Foster G.D."/>
            <person name="Sonnenberg A.S."/>
            <person name="Cullen D."/>
            <person name="de Vries R.P."/>
            <person name="Lundell T."/>
            <person name="Hibbett D.S."/>
            <person name="Henrissat B."/>
            <person name="Burton K.S."/>
            <person name="Kerrigan R.W."/>
            <person name="Challen M.P."/>
            <person name="Grigoriev I.V."/>
            <person name="Martin F."/>
        </authorList>
    </citation>
    <scope>NUCLEOTIDE SEQUENCE [LARGE SCALE GENOMIC DNA]</scope>
    <source>
        <strain evidence="6">JB137-S8 / ATCC MYA-4627 / FGSC 10392</strain>
    </source>
</reference>
<feature type="repeat" description="RCC1" evidence="3">
    <location>
        <begin position="19"/>
        <end position="83"/>
    </location>
</feature>
<dbReference type="RefSeq" id="XP_007327494.1">
    <property type="nucleotide sequence ID" value="XM_007327432.1"/>
</dbReference>
<dbReference type="AlphaFoldDB" id="K5W4B5"/>
<dbReference type="PANTHER" id="PTHR45982">
    <property type="entry name" value="REGULATOR OF CHROMOSOME CONDENSATION"/>
    <property type="match status" value="1"/>
</dbReference>
<dbReference type="InterPro" id="IPR009091">
    <property type="entry name" value="RCC1/BLIP-II"/>
</dbReference>
<dbReference type="GO" id="GO:0005085">
    <property type="term" value="F:guanyl-nucleotide exchange factor activity"/>
    <property type="evidence" value="ECO:0007669"/>
    <property type="project" value="TreeGrafter"/>
</dbReference>
<keyword evidence="6" id="KW-1185">Reference proteome</keyword>
<dbReference type="Pfam" id="PF25390">
    <property type="entry name" value="WD40_RLD"/>
    <property type="match status" value="1"/>
</dbReference>
<sequence length="452" mass="48595">MAQHFNPLPTPPLTARPALVLFAWGAGNFGQFGMGPDVLDSLTTPRRNQWVEAQIGNGTFGEIGAGITAIAAGGLHTLFIDENGTVWSCGANDDAALGRITTNVPNPDKEGLFLDIDELTSWPRPIQTLVDQNFRAVVVAAGDSIGAAVSDEGELRVWGTYRGMEGALGFSSRSEKQQLPTPILTSSRVSSVAAGNNHLVILTTQGYIYTLGSGEQYQLGRKIIEGRKIDGTNPRKIVLGKRLRKAVHVAAGSYHSFAIDENDDVWAWGLNNLGQTGTGWFSEEDNIVYSPQKIESLSRQNLAGDYVTQIAGGEHHSLFLTSGGKVYSCGRMNGGQLGLQDDNPAIVEWRMKYAEKYGDKLPQLLPTPTQIMFPDANDPVVQVSAGLHNNAVVTQGGALLAWGQGVQGELGLRKKEEVKTPEVVVRKEGGAWFATAVSCGGQHTIGLFRKKD</sequence>
<gene>
    <name evidence="5" type="ORF">AGABI1DRAFT_111896</name>
</gene>
<proteinExistence type="predicted"/>
<name>K5W4B5_AGABU</name>
<protein>
    <recommendedName>
        <fullName evidence="4">RCC1-like domain-containing protein</fullName>
    </recommendedName>
</protein>
<dbReference type="SUPFAM" id="SSF50985">
    <property type="entry name" value="RCC1/BLIP-II"/>
    <property type="match status" value="1"/>
</dbReference>
<dbReference type="PANTHER" id="PTHR45982:SF1">
    <property type="entry name" value="REGULATOR OF CHROMOSOME CONDENSATION"/>
    <property type="match status" value="1"/>
</dbReference>
<dbReference type="PROSITE" id="PS00625">
    <property type="entry name" value="RCC1_1"/>
    <property type="match status" value="1"/>
</dbReference>
<dbReference type="PROSITE" id="PS50012">
    <property type="entry name" value="RCC1_3"/>
    <property type="match status" value="6"/>
</dbReference>
<dbReference type="OrthoDB" id="61110at2759"/>
<evidence type="ECO:0000256" key="1">
    <source>
        <dbReference type="ARBA" id="ARBA00022658"/>
    </source>
</evidence>
<dbReference type="Proteomes" id="UP000008493">
    <property type="component" value="Unassembled WGS sequence"/>
</dbReference>
<dbReference type="InterPro" id="IPR051553">
    <property type="entry name" value="Ran_GTPase-activating"/>
</dbReference>
<dbReference type="eggNOG" id="KOG1426">
    <property type="taxonomic scope" value="Eukaryota"/>
</dbReference>
<evidence type="ECO:0000313" key="6">
    <source>
        <dbReference type="Proteomes" id="UP000008493"/>
    </source>
</evidence>
<dbReference type="InParanoid" id="K5W4B5"/>
<dbReference type="InterPro" id="IPR058923">
    <property type="entry name" value="RCC1-like_dom"/>
</dbReference>
<feature type="repeat" description="RCC1" evidence="3">
    <location>
        <begin position="263"/>
        <end position="323"/>
    </location>
</feature>
<dbReference type="PRINTS" id="PR00633">
    <property type="entry name" value="RCCNDNSATION"/>
</dbReference>
<dbReference type="EMBL" id="JH971387">
    <property type="protein sequence ID" value="EKM81614.1"/>
    <property type="molecule type" value="Genomic_DNA"/>
</dbReference>
<keyword evidence="2" id="KW-0677">Repeat</keyword>
<feature type="repeat" description="RCC1" evidence="3">
    <location>
        <begin position="206"/>
        <end position="262"/>
    </location>
</feature>
<dbReference type="KEGG" id="abp:AGABI1DRAFT111896"/>
<evidence type="ECO:0000259" key="4">
    <source>
        <dbReference type="Pfam" id="PF25390"/>
    </source>
</evidence>
<feature type="repeat" description="RCC1" evidence="3">
    <location>
        <begin position="324"/>
        <end position="396"/>
    </location>
</feature>
<evidence type="ECO:0000256" key="2">
    <source>
        <dbReference type="ARBA" id="ARBA00022737"/>
    </source>
</evidence>
<dbReference type="Gene3D" id="2.130.10.30">
    <property type="entry name" value="Regulator of chromosome condensation 1/beta-lactamase-inhibitor protein II"/>
    <property type="match status" value="1"/>
</dbReference>
<dbReference type="InterPro" id="IPR000408">
    <property type="entry name" value="Reg_chr_condens"/>
</dbReference>
<keyword evidence="1" id="KW-0344">Guanine-nucleotide releasing factor</keyword>
<evidence type="ECO:0000256" key="3">
    <source>
        <dbReference type="PROSITE-ProRule" id="PRU00235"/>
    </source>
</evidence>
<dbReference type="FunCoup" id="K5W4B5">
    <property type="interactions" value="741"/>
</dbReference>